<sequence>MEHCPLVSPAPWDPYEVGTISFAAMELVHEGAPLKLGDRIESLANGVLWNPDIPPQLFNCISIRSWGSHGKRVIFKGHTHRMFHAQLRIRSTAPVTRKQAGSLLLSLSQRLLCFPARYNTHPLVMQLGVESNAMGLPIYSKRALEMALKSMRVRIAPNSHQVAPPEIGKTCTVKPLKEVETLQQGVFSTTDLKRALPEWTFRRLFNETPYICGWKIGTAPEGEEKWVVTLHPESRAPPTEGRKDPPTLQDLARLGVVENCLKMRRRGISPRHHPYFQ</sequence>
<evidence type="ECO:0000313" key="9">
    <source>
        <dbReference type="Proteomes" id="UP000170800"/>
    </source>
</evidence>
<organism evidence="1 9">
    <name type="scientific">Fowl aviadenovirus D</name>
    <dbReference type="NCBI Taxonomy" id="190064"/>
    <lineage>
        <taxon>Viruses</taxon>
        <taxon>Varidnaviria</taxon>
        <taxon>Bamfordvirae</taxon>
        <taxon>Preplasmiviricota</taxon>
        <taxon>Polisuviricotina</taxon>
        <taxon>Pharingeaviricetes</taxon>
        <taxon>Rowavirales</taxon>
        <taxon>Adenoviridae</taxon>
        <taxon>Aviadenovirus</taxon>
        <taxon>Aviadenovirus gallinae</taxon>
    </lineage>
</organism>
<accession>A0A096ZH28</accession>
<name>A0A096ZH28_9ADEN</name>
<dbReference type="Proteomes" id="UP000320702">
    <property type="component" value="Segment"/>
</dbReference>
<dbReference type="Proteomes" id="UP000170800">
    <property type="component" value="Segment"/>
</dbReference>
<protein>
    <submittedName>
        <fullName evidence="2">GAM 1 protein</fullName>
    </submittedName>
    <submittedName>
        <fullName evidence="4 5">GAM-1</fullName>
    </submittedName>
    <submittedName>
        <fullName evidence="1">ORF8</fullName>
    </submittedName>
</protein>
<evidence type="ECO:0000313" key="6">
    <source>
        <dbReference type="EMBL" id="ATG30770.1"/>
    </source>
</evidence>
<reference evidence="6" key="6">
    <citation type="submission" date="2016-10" db="EMBL/GenBank/DDBJ databases">
        <title>Pathogenesis and genome characterization of Fowl adenovirus type D.</title>
        <authorList>
            <person name="Wang J."/>
            <person name="Li H."/>
            <person name="Liu S."/>
        </authorList>
    </citation>
    <scope>NUCLEOTIDE SEQUENCE [LARGE SCALE GENOMIC DNA]</scope>
    <source>
        <strain evidence="6">JL/1407</strain>
        <strain evidence="3">LN/1507</strain>
    </source>
</reference>
<dbReference type="Proteomes" id="UP000101075">
    <property type="component" value="Segment"/>
</dbReference>
<dbReference type="EMBL" id="KU746335">
    <property type="protein sequence ID" value="AOS51023.1"/>
    <property type="molecule type" value="Genomic_DNA"/>
</dbReference>
<evidence type="ECO:0000313" key="11">
    <source>
        <dbReference type="Proteomes" id="UP000319846"/>
    </source>
</evidence>
<dbReference type="EMBL" id="KY012057">
    <property type="protein sequence ID" value="ATG30770.1"/>
    <property type="molecule type" value="Genomic_DNA"/>
</dbReference>
<reference evidence="4" key="3">
    <citation type="submission" date="2015-12" db="EMBL/GenBank/DDBJ databases">
        <authorList>
            <person name="Shamseldin A."/>
            <person name="Moawad H."/>
            <person name="Abd El-Rahim W.M."/>
            <person name="Sadowsky M.J."/>
        </authorList>
    </citation>
    <scope>NUCLEOTIDE SEQUENCE</scope>
    <source>
        <strain evidence="4">ON P2</strain>
    </source>
</reference>
<dbReference type="Proteomes" id="UP000319532">
    <property type="component" value="Genome"/>
</dbReference>
<reference evidence="8 9" key="2">
    <citation type="journal article" date="2015" name="PLoS ONE">
        <title>Pathogenicity and Complete Genome Characterization of Fowl Adenoviruses Isolated from Chickens Associated with Inclusion Body Hepatitis and Hydropericardium Syndrome in China.</title>
        <authorList>
            <person name="Zhao J."/>
            <person name="Zhong Q."/>
            <person name="Zhao Y."/>
            <person name="Hu Y.X."/>
            <person name="Zhang G.Z."/>
        </authorList>
    </citation>
    <scope>NUCLEOTIDE SEQUENCE [LARGE SCALE GENOMIC DNA]</scope>
    <source>
        <strain evidence="1">HBQ12</strain>
    </source>
</reference>
<reference evidence="7" key="7">
    <citation type="submission" date="2019-04" db="EMBL/GenBank/DDBJ databases">
        <title>Recombination in fowl adenovirus (FAdV) originates novel FAdV-D and FAdV-E variants, with consequences on serological characterization.</title>
        <authorList>
            <person name="Schachner A."/>
            <person name="Gonzalez G."/>
        </authorList>
    </citation>
    <scope>NUCLEOTIDE SEQUENCE</scope>
    <source>
        <strain evidence="7">75-1A</strain>
    </source>
</reference>
<evidence type="ECO:0000313" key="12">
    <source>
        <dbReference type="Proteomes" id="UP000320702"/>
    </source>
</evidence>
<reference evidence="2" key="1">
    <citation type="submission" date="2014-12" db="EMBL/GenBank/DDBJ databases">
        <authorList>
            <person name="Jaenicke S."/>
        </authorList>
    </citation>
    <scope>NUCLEOTIDE SEQUENCE</scope>
    <source>
        <strain evidence="2">ON NP2</strain>
    </source>
</reference>
<dbReference type="EMBL" id="KU310942">
    <property type="protein sequence ID" value="AOE47769.1"/>
    <property type="molecule type" value="Genomic_DNA"/>
</dbReference>
<evidence type="ECO:0000313" key="10">
    <source>
        <dbReference type="Proteomes" id="UP000319532"/>
    </source>
</evidence>
<evidence type="ECO:0000313" key="3">
    <source>
        <dbReference type="EMBL" id="ANP93651.1"/>
    </source>
</evidence>
<reference evidence="11 12" key="4">
    <citation type="journal article" date="2016" name="Can. J. Microbiol.">
        <title>Molecular characterization of pathogenic and nonpathogenic fowl aviadenovirus serotype 11 isolates.</title>
        <authorList>
            <person name="Slaine P.D."/>
            <person name="Ackford J.G."/>
            <person name="Kropinski A.M."/>
            <person name="Kozak R.A."/>
            <person name="Krell P.J."/>
            <person name="Nagy E."/>
        </authorList>
    </citation>
    <scope>NUCLEOTIDE SEQUENCE [LARGE SCALE GENOMIC DNA]</scope>
    <source>
        <strain evidence="2">ON NP2</strain>
        <strain evidence="4">ON P2</strain>
    </source>
</reference>
<evidence type="ECO:0000313" key="5">
    <source>
        <dbReference type="EMBL" id="AOS51023.1"/>
    </source>
</evidence>
<accession>A0A096ZH44</accession>
<evidence type="ECO:0000313" key="8">
    <source>
        <dbReference type="Proteomes" id="UP000167495"/>
    </source>
</evidence>
<proteinExistence type="predicted"/>
<dbReference type="EMBL" id="KM096546">
    <property type="protein sequence ID" value="AIS19854.1"/>
    <property type="molecule type" value="Genomic_DNA"/>
</dbReference>
<evidence type="ECO:0000313" key="7">
    <source>
        <dbReference type="EMBL" id="QKS42656.1"/>
    </source>
</evidence>
<dbReference type="EMBL" id="KU497449">
    <property type="protein sequence ID" value="ANP93651.1"/>
    <property type="molecule type" value="Genomic_DNA"/>
</dbReference>
<reference evidence="5 10" key="5">
    <citation type="submission" date="2016-02" db="EMBL/GenBank/DDBJ databases">
        <title>Complete Genome Sequence of a Non-Pathogenic Strain of Fowl Adenovirus Serotype 11: Minimal genomic differences observed between Pathogenic and Non-pathogenic virus.</title>
        <authorList>
            <person name="Absalon A.E."/>
            <person name="Morales-Garzon A."/>
            <person name="Cortes-Espinosa D.V."/>
            <person name="Garcia Barrera L.J."/>
            <person name="Vera-Hernandez P.F."/>
            <person name="Lucio-Decanini E."/>
        </authorList>
    </citation>
    <scope>NUCLEOTIDE SEQUENCE [LARGE SCALE GENOMIC DNA]</scope>
    <source>
        <strain evidence="5">MX95-S11</strain>
    </source>
</reference>
<evidence type="ECO:0000313" key="2">
    <source>
        <dbReference type="EMBL" id="AKR76209.1"/>
    </source>
</evidence>
<evidence type="ECO:0000313" key="4">
    <source>
        <dbReference type="EMBL" id="AOE47769.1"/>
    </source>
</evidence>
<dbReference type="EMBL" id="KM096545">
    <property type="protein sequence ID" value="AIS19834.1"/>
    <property type="molecule type" value="Genomic_DNA"/>
</dbReference>
<dbReference type="Proteomes" id="UP000319846">
    <property type="component" value="Segment"/>
</dbReference>
<evidence type="ECO:0000313" key="1">
    <source>
        <dbReference type="EMBL" id="AIS19834.1"/>
    </source>
</evidence>
<dbReference type="Proteomes" id="UP000167495">
    <property type="component" value="Genome"/>
</dbReference>
<dbReference type="Proteomes" id="UP000318276">
    <property type="component" value="Segment"/>
</dbReference>
<dbReference type="EMBL" id="KP231537">
    <property type="protein sequence ID" value="AKR76209.1"/>
    <property type="molecule type" value="Genomic_DNA"/>
</dbReference>
<dbReference type="EMBL" id="MK819240">
    <property type="protein sequence ID" value="QKS42656.1"/>
    <property type="molecule type" value="Genomic_DNA"/>
</dbReference>